<dbReference type="EMBL" id="QQWO01000029">
    <property type="protein sequence ID" value="RSU98298.1"/>
    <property type="molecule type" value="Genomic_DNA"/>
</dbReference>
<evidence type="ECO:0000313" key="4">
    <source>
        <dbReference type="EMBL" id="RSU98298.1"/>
    </source>
</evidence>
<name>A0A1L6J5C9_9SPHN</name>
<protein>
    <submittedName>
        <fullName evidence="3">Uncharacterized protein</fullName>
    </submittedName>
</protein>
<gene>
    <name evidence="3" type="ORF">BRX40_00135</name>
    <name evidence="4" type="ORF">CA257_21985</name>
</gene>
<accession>A0A1L6J5C9</accession>
<keyword evidence="2" id="KW-0472">Membrane</keyword>
<dbReference type="Proteomes" id="UP000286681">
    <property type="component" value="Unassembled WGS sequence"/>
</dbReference>
<evidence type="ECO:0000313" key="6">
    <source>
        <dbReference type="Proteomes" id="UP000286681"/>
    </source>
</evidence>
<dbReference type="Proteomes" id="UP000185161">
    <property type="component" value="Chromosome"/>
</dbReference>
<keyword evidence="2" id="KW-1133">Transmembrane helix</keyword>
<evidence type="ECO:0000313" key="5">
    <source>
        <dbReference type="Proteomes" id="UP000185161"/>
    </source>
</evidence>
<reference evidence="5" key="2">
    <citation type="submission" date="2016-12" db="EMBL/GenBank/DDBJ databases">
        <title>Whole genome sequencing of Sphingomonas sp. ABOJV.</title>
        <authorList>
            <person name="Conlan S."/>
            <person name="Thomas P.J."/>
            <person name="Mullikin J."/>
            <person name="Palmore T.N."/>
            <person name="Frank K.M."/>
            <person name="Segre J.A."/>
        </authorList>
    </citation>
    <scope>NUCLEOTIDE SEQUENCE [LARGE SCALE GENOMIC DNA]</scope>
    <source>
        <strain evidence="5">ABOJV</strain>
    </source>
</reference>
<sequence>MQRSPARAPPKPVRRSPSLPDRRGGAVSRRAAALSYIAAICSNRAVKRRSGSRAFALALEYWLLAALLAGAFLAGVWGGLRTLIG</sequence>
<dbReference type="EMBL" id="CP018820">
    <property type="protein sequence ID" value="APR51047.1"/>
    <property type="molecule type" value="Genomic_DNA"/>
</dbReference>
<feature type="transmembrane region" description="Helical" evidence="2">
    <location>
        <begin position="54"/>
        <end position="80"/>
    </location>
</feature>
<reference evidence="3" key="1">
    <citation type="submission" date="2016-12" db="EMBL/GenBank/DDBJ databases">
        <title>Whole genome sequencing of Sphingomonas koreensis.</title>
        <authorList>
            <person name="Conlan S."/>
            <person name="Thomas P.J."/>
            <person name="Mullikin J."/>
            <person name="Palmore T.N."/>
            <person name="Frank K.M."/>
            <person name="Segre J.A."/>
        </authorList>
    </citation>
    <scope>NUCLEOTIDE SEQUENCE</scope>
    <source>
        <strain evidence="3">ABOJV</strain>
    </source>
</reference>
<organism evidence="3 5">
    <name type="scientific">Sphingomonas koreensis</name>
    <dbReference type="NCBI Taxonomy" id="93064"/>
    <lineage>
        <taxon>Bacteria</taxon>
        <taxon>Pseudomonadati</taxon>
        <taxon>Pseudomonadota</taxon>
        <taxon>Alphaproteobacteria</taxon>
        <taxon>Sphingomonadales</taxon>
        <taxon>Sphingomonadaceae</taxon>
        <taxon>Sphingomonas</taxon>
    </lineage>
</organism>
<keyword evidence="2" id="KW-0812">Transmembrane</keyword>
<reference evidence="4 6" key="3">
    <citation type="submission" date="2018-07" db="EMBL/GenBank/DDBJ databases">
        <title>Genomic and Epidemiologic Investigation of an Indolent Hospital Outbreak.</title>
        <authorList>
            <person name="Johnson R.C."/>
            <person name="Deming C."/>
            <person name="Conlan S."/>
            <person name="Zellmer C.J."/>
            <person name="Michelin A.V."/>
            <person name="Lee-Lin S."/>
            <person name="Thomas P.J."/>
            <person name="Park M."/>
            <person name="Weingarten R.A."/>
            <person name="Less J."/>
            <person name="Dekker J.P."/>
            <person name="Frank K.M."/>
            <person name="Musser K.A."/>
            <person name="Mcquiston J.R."/>
            <person name="Henderson D.K."/>
            <person name="Lau A.F."/>
            <person name="Palmore T.N."/>
            <person name="Segre J.A."/>
        </authorList>
    </citation>
    <scope>NUCLEOTIDE SEQUENCE [LARGE SCALE GENOMIC DNA]</scope>
    <source>
        <strain evidence="4 6">SK-NIH.Env10_0317</strain>
    </source>
</reference>
<dbReference type="KEGG" id="skr:BRX40_00135"/>
<feature type="region of interest" description="Disordered" evidence="1">
    <location>
        <begin position="1"/>
        <end position="26"/>
    </location>
</feature>
<dbReference type="STRING" id="93064.BRX40_00135"/>
<evidence type="ECO:0000256" key="2">
    <source>
        <dbReference type="SAM" id="Phobius"/>
    </source>
</evidence>
<evidence type="ECO:0000313" key="3">
    <source>
        <dbReference type="EMBL" id="APR51047.1"/>
    </source>
</evidence>
<keyword evidence="5" id="KW-1185">Reference proteome</keyword>
<proteinExistence type="predicted"/>
<evidence type="ECO:0000256" key="1">
    <source>
        <dbReference type="SAM" id="MobiDB-lite"/>
    </source>
</evidence>
<dbReference type="AlphaFoldDB" id="A0A1L6J5C9"/>